<dbReference type="KEGG" id="gtr:GLOTRDRAFT_130065"/>
<gene>
    <name evidence="1" type="ORF">GLOTRDRAFT_130065</name>
</gene>
<dbReference type="GeneID" id="19302046"/>
<dbReference type="OrthoDB" id="1470350at2759"/>
<evidence type="ECO:0000313" key="2">
    <source>
        <dbReference type="Proteomes" id="UP000030669"/>
    </source>
</evidence>
<protein>
    <submittedName>
        <fullName evidence="1">Uncharacterized protein</fullName>
    </submittedName>
</protein>
<name>S7RPE6_GLOTA</name>
<sequence>MHAPLTNPMRDSAVVPERARKNMVEVRKGDIITIPIQAADQRTEVWAVFRLQVVCLCNYSELTVCFSPQSVLVPGTGVHYRYVHTEPQRWRTRTRPPGMYAHILTFLHGNPSNGNRACRVEARGG</sequence>
<organism evidence="1 2">
    <name type="scientific">Gloeophyllum trabeum (strain ATCC 11539 / FP-39264 / Madison 617)</name>
    <name type="common">Brown rot fungus</name>
    <dbReference type="NCBI Taxonomy" id="670483"/>
    <lineage>
        <taxon>Eukaryota</taxon>
        <taxon>Fungi</taxon>
        <taxon>Dikarya</taxon>
        <taxon>Basidiomycota</taxon>
        <taxon>Agaricomycotina</taxon>
        <taxon>Agaricomycetes</taxon>
        <taxon>Gloeophyllales</taxon>
        <taxon>Gloeophyllaceae</taxon>
        <taxon>Gloeophyllum</taxon>
    </lineage>
</organism>
<keyword evidence="2" id="KW-1185">Reference proteome</keyword>
<evidence type="ECO:0000313" key="1">
    <source>
        <dbReference type="EMBL" id="EPQ54714.1"/>
    </source>
</evidence>
<dbReference type="RefSeq" id="XP_007866976.1">
    <property type="nucleotide sequence ID" value="XM_007868785.1"/>
</dbReference>
<dbReference type="HOGENOM" id="CLU_1992875_0_0_1"/>
<reference evidence="1 2" key="1">
    <citation type="journal article" date="2012" name="Science">
        <title>The Paleozoic origin of enzymatic lignin decomposition reconstructed from 31 fungal genomes.</title>
        <authorList>
            <person name="Floudas D."/>
            <person name="Binder M."/>
            <person name="Riley R."/>
            <person name="Barry K."/>
            <person name="Blanchette R.A."/>
            <person name="Henrissat B."/>
            <person name="Martinez A.T."/>
            <person name="Otillar R."/>
            <person name="Spatafora J.W."/>
            <person name="Yadav J.S."/>
            <person name="Aerts A."/>
            <person name="Benoit I."/>
            <person name="Boyd A."/>
            <person name="Carlson A."/>
            <person name="Copeland A."/>
            <person name="Coutinho P.M."/>
            <person name="de Vries R.P."/>
            <person name="Ferreira P."/>
            <person name="Findley K."/>
            <person name="Foster B."/>
            <person name="Gaskell J."/>
            <person name="Glotzer D."/>
            <person name="Gorecki P."/>
            <person name="Heitman J."/>
            <person name="Hesse C."/>
            <person name="Hori C."/>
            <person name="Igarashi K."/>
            <person name="Jurgens J.A."/>
            <person name="Kallen N."/>
            <person name="Kersten P."/>
            <person name="Kohler A."/>
            <person name="Kuees U."/>
            <person name="Kumar T.K.A."/>
            <person name="Kuo A."/>
            <person name="LaButti K."/>
            <person name="Larrondo L.F."/>
            <person name="Lindquist E."/>
            <person name="Ling A."/>
            <person name="Lombard V."/>
            <person name="Lucas S."/>
            <person name="Lundell T."/>
            <person name="Martin R."/>
            <person name="McLaughlin D.J."/>
            <person name="Morgenstern I."/>
            <person name="Morin E."/>
            <person name="Murat C."/>
            <person name="Nagy L.G."/>
            <person name="Nolan M."/>
            <person name="Ohm R.A."/>
            <person name="Patyshakuliyeva A."/>
            <person name="Rokas A."/>
            <person name="Ruiz-Duenas F.J."/>
            <person name="Sabat G."/>
            <person name="Salamov A."/>
            <person name="Samejima M."/>
            <person name="Schmutz J."/>
            <person name="Slot J.C."/>
            <person name="St John F."/>
            <person name="Stenlid J."/>
            <person name="Sun H."/>
            <person name="Sun S."/>
            <person name="Syed K."/>
            <person name="Tsang A."/>
            <person name="Wiebenga A."/>
            <person name="Young D."/>
            <person name="Pisabarro A."/>
            <person name="Eastwood D.C."/>
            <person name="Martin F."/>
            <person name="Cullen D."/>
            <person name="Grigoriev I.V."/>
            <person name="Hibbett D.S."/>
        </authorList>
    </citation>
    <scope>NUCLEOTIDE SEQUENCE [LARGE SCALE GENOMIC DNA]</scope>
    <source>
        <strain evidence="1 2">ATCC 11539</strain>
    </source>
</reference>
<accession>S7RPE6</accession>
<dbReference type="Proteomes" id="UP000030669">
    <property type="component" value="Unassembled WGS sequence"/>
</dbReference>
<proteinExistence type="predicted"/>
<dbReference type="AlphaFoldDB" id="S7RPE6"/>
<dbReference type="EMBL" id="KB469303">
    <property type="protein sequence ID" value="EPQ54714.1"/>
    <property type="molecule type" value="Genomic_DNA"/>
</dbReference>